<dbReference type="SMART" id="SM00891">
    <property type="entry name" value="ERCC4"/>
    <property type="match status" value="1"/>
</dbReference>
<comment type="caution">
    <text evidence="16">The sequence shown here is derived from an EMBL/GenBank/DDBJ whole genome shotgun (WGS) entry which is preliminary data.</text>
</comment>
<evidence type="ECO:0000256" key="4">
    <source>
        <dbReference type="ARBA" id="ARBA00022722"/>
    </source>
</evidence>
<keyword evidence="9" id="KW-0460">Magnesium</keyword>
<keyword evidence="6" id="KW-0255">Endonuclease</keyword>
<evidence type="ECO:0000256" key="8">
    <source>
        <dbReference type="ARBA" id="ARBA00022801"/>
    </source>
</evidence>
<comment type="subcellular location">
    <subcellularLocation>
        <location evidence="2">Nucleus</location>
    </subcellularLocation>
</comment>
<evidence type="ECO:0000256" key="13">
    <source>
        <dbReference type="ARBA" id="ARBA00023254"/>
    </source>
</evidence>
<dbReference type="InterPro" id="IPR033310">
    <property type="entry name" value="Mms4/EME1/EME2"/>
</dbReference>
<evidence type="ECO:0000256" key="1">
    <source>
        <dbReference type="ARBA" id="ARBA00001946"/>
    </source>
</evidence>
<gene>
    <name evidence="16" type="ORF">QBC35DRAFT_472016</name>
</gene>
<evidence type="ECO:0000256" key="7">
    <source>
        <dbReference type="ARBA" id="ARBA00022763"/>
    </source>
</evidence>
<dbReference type="CDD" id="cd20085">
    <property type="entry name" value="XPF_nuclease_Mms4"/>
    <property type="match status" value="1"/>
</dbReference>
<keyword evidence="4" id="KW-0540">Nuclease</keyword>
<proteinExistence type="inferred from homology"/>
<feature type="compositionally biased region" description="Basic and acidic residues" evidence="14">
    <location>
        <begin position="151"/>
        <end position="160"/>
    </location>
</feature>
<feature type="compositionally biased region" description="Acidic residues" evidence="14">
    <location>
        <begin position="137"/>
        <end position="148"/>
    </location>
</feature>
<evidence type="ECO:0000256" key="9">
    <source>
        <dbReference type="ARBA" id="ARBA00022842"/>
    </source>
</evidence>
<dbReference type="FunFam" id="1.10.150.670:FF:000004">
    <property type="entry name" value="Crossover junction endonuclease EME1"/>
    <property type="match status" value="1"/>
</dbReference>
<dbReference type="Gene3D" id="1.10.150.670">
    <property type="entry name" value="Crossover junction endonuclease EME1, DNA-binding domain"/>
    <property type="match status" value="1"/>
</dbReference>
<dbReference type="Gene3D" id="3.40.50.10130">
    <property type="match status" value="1"/>
</dbReference>
<feature type="region of interest" description="Disordered" evidence="14">
    <location>
        <begin position="1"/>
        <end position="248"/>
    </location>
</feature>
<dbReference type="GO" id="GO:0006302">
    <property type="term" value="P:double-strand break repair"/>
    <property type="evidence" value="ECO:0007669"/>
    <property type="project" value="TreeGrafter"/>
</dbReference>
<protein>
    <recommendedName>
        <fullName evidence="15">ERCC4 domain-containing protein</fullName>
    </recommendedName>
</protein>
<dbReference type="InterPro" id="IPR042530">
    <property type="entry name" value="EME1/EME2_C"/>
</dbReference>
<comment type="cofactor">
    <cofactor evidence="1">
        <name>Mg(2+)</name>
        <dbReference type="ChEBI" id="CHEBI:18420"/>
    </cofactor>
</comment>
<dbReference type="GO" id="GO:0005634">
    <property type="term" value="C:nucleus"/>
    <property type="evidence" value="ECO:0007669"/>
    <property type="project" value="UniProtKB-SubCell"/>
</dbReference>
<dbReference type="PANTHER" id="PTHR21077:SF5">
    <property type="entry name" value="CROSSOVER JUNCTION ENDONUCLEASE MMS4"/>
    <property type="match status" value="1"/>
</dbReference>
<evidence type="ECO:0000256" key="2">
    <source>
        <dbReference type="ARBA" id="ARBA00004123"/>
    </source>
</evidence>
<evidence type="ECO:0000256" key="3">
    <source>
        <dbReference type="ARBA" id="ARBA00005313"/>
    </source>
</evidence>
<keyword evidence="10" id="KW-0233">DNA recombination</keyword>
<evidence type="ECO:0000256" key="6">
    <source>
        <dbReference type="ARBA" id="ARBA00022759"/>
    </source>
</evidence>
<dbReference type="Pfam" id="PF02732">
    <property type="entry name" value="ERCC4"/>
    <property type="match status" value="1"/>
</dbReference>
<keyword evidence="17" id="KW-1185">Reference proteome</keyword>
<dbReference type="GO" id="GO:0003677">
    <property type="term" value="F:DNA binding"/>
    <property type="evidence" value="ECO:0007669"/>
    <property type="project" value="InterPro"/>
</dbReference>
<feature type="compositionally biased region" description="Acidic residues" evidence="14">
    <location>
        <begin position="262"/>
        <end position="271"/>
    </location>
</feature>
<feature type="compositionally biased region" description="Acidic residues" evidence="14">
    <location>
        <begin position="49"/>
        <end position="59"/>
    </location>
</feature>
<feature type="compositionally biased region" description="Polar residues" evidence="14">
    <location>
        <begin position="71"/>
        <end position="107"/>
    </location>
</feature>
<keyword evidence="11" id="KW-0234">DNA repair</keyword>
<comment type="similarity">
    <text evidence="3">Belongs to the EME1/MMS4 family.</text>
</comment>
<keyword evidence="12" id="KW-0539">Nucleus</keyword>
<dbReference type="EMBL" id="MU864368">
    <property type="protein sequence ID" value="KAK4190191.1"/>
    <property type="molecule type" value="Genomic_DNA"/>
</dbReference>
<evidence type="ECO:0000256" key="11">
    <source>
        <dbReference type="ARBA" id="ARBA00023204"/>
    </source>
</evidence>
<feature type="compositionally biased region" description="Basic and acidic residues" evidence="14">
    <location>
        <begin position="316"/>
        <end position="351"/>
    </location>
</feature>
<evidence type="ECO:0000256" key="12">
    <source>
        <dbReference type="ARBA" id="ARBA00023242"/>
    </source>
</evidence>
<dbReference type="GO" id="GO:0031573">
    <property type="term" value="P:mitotic intra-S DNA damage checkpoint signaling"/>
    <property type="evidence" value="ECO:0007669"/>
    <property type="project" value="TreeGrafter"/>
</dbReference>
<evidence type="ECO:0000313" key="17">
    <source>
        <dbReference type="Proteomes" id="UP001302126"/>
    </source>
</evidence>
<dbReference type="GO" id="GO:0046872">
    <property type="term" value="F:metal ion binding"/>
    <property type="evidence" value="ECO:0007669"/>
    <property type="project" value="UniProtKB-KW"/>
</dbReference>
<dbReference type="AlphaFoldDB" id="A0AAN7AIS2"/>
<keyword evidence="5" id="KW-0479">Metal-binding</keyword>
<evidence type="ECO:0000256" key="5">
    <source>
        <dbReference type="ARBA" id="ARBA00022723"/>
    </source>
</evidence>
<keyword evidence="13" id="KW-0469">Meiosis</keyword>
<keyword evidence="7" id="KW-0227">DNA damage</keyword>
<dbReference type="InterPro" id="IPR006166">
    <property type="entry name" value="ERCC4_domain"/>
</dbReference>
<evidence type="ECO:0000259" key="15">
    <source>
        <dbReference type="SMART" id="SM00891"/>
    </source>
</evidence>
<feature type="region of interest" description="Disordered" evidence="14">
    <location>
        <begin position="261"/>
        <end position="351"/>
    </location>
</feature>
<evidence type="ECO:0000256" key="10">
    <source>
        <dbReference type="ARBA" id="ARBA00023172"/>
    </source>
</evidence>
<reference evidence="16" key="1">
    <citation type="journal article" date="2023" name="Mol. Phylogenet. Evol.">
        <title>Genome-scale phylogeny and comparative genomics of the fungal order Sordariales.</title>
        <authorList>
            <person name="Hensen N."/>
            <person name="Bonometti L."/>
            <person name="Westerberg I."/>
            <person name="Brannstrom I.O."/>
            <person name="Guillou S."/>
            <person name="Cros-Aarteil S."/>
            <person name="Calhoun S."/>
            <person name="Haridas S."/>
            <person name="Kuo A."/>
            <person name="Mondo S."/>
            <person name="Pangilinan J."/>
            <person name="Riley R."/>
            <person name="LaButti K."/>
            <person name="Andreopoulos B."/>
            <person name="Lipzen A."/>
            <person name="Chen C."/>
            <person name="Yan M."/>
            <person name="Daum C."/>
            <person name="Ng V."/>
            <person name="Clum A."/>
            <person name="Steindorff A."/>
            <person name="Ohm R.A."/>
            <person name="Martin F."/>
            <person name="Silar P."/>
            <person name="Natvig D.O."/>
            <person name="Lalanne C."/>
            <person name="Gautier V."/>
            <person name="Ament-Velasquez S.L."/>
            <person name="Kruys A."/>
            <person name="Hutchinson M.I."/>
            <person name="Powell A.J."/>
            <person name="Barry K."/>
            <person name="Miller A.N."/>
            <person name="Grigoriev I.V."/>
            <person name="Debuchy R."/>
            <person name="Gladieux P."/>
            <person name="Hiltunen Thoren M."/>
            <person name="Johannesson H."/>
        </authorList>
    </citation>
    <scope>NUCLEOTIDE SEQUENCE</scope>
    <source>
        <strain evidence="16">PSN309</strain>
    </source>
</reference>
<sequence length="690" mass="75604">MTQVISLLSDSEDDLSSPPRPKRPASPLRSRRSPKRSTSRCLSAVPATIEEDDLFDSADDFSKQSRRPLQAPNSGSAAQRQIPNGSLSNISGTINSLASVNGTQRPLSVQADKPTETRTSVSKSTAPKPNPRNPFYYDDDSLDEDDLLDSPPKEKGKKSVGETTTVDLSRPAEIPDDDEDLFVSPAKRSPKAVAPIRPVDPATPGDFDSIIATSSPVGLPQQQKKPPRSAAAWDPISSSAPVADTPANLARSLRKVRSDVIALDDSDDDFPDINGLVSSKSWKRKAASKTTSTTDPIRSSPKPPPKPKAAAPKASTEPKKTAEEKAREKEAKAAEREAEKQRKQAEKELAKQEKAAEKLRAAALAEVNKVRTGKKVSAREMIVELPLGLNPTIKVQAEALLQDLEVEVRSCPSPVANVVGWRRKVDSVYNQAKNIREPIPERIEKESYAMMIMPAAQFMESFVLTPSSPSHIDQMKQHFPNCTIIYLIEGLTPFLRKSKNARNRQFTAAVRTGLETDPARTQSRRKNATTTEYIDEEKVEEALLELQVLHGALIHHTTAPVETSRWIAVFTQHISTVPYRRQKEATNDASAGFCMDFGQVRTGDNARDTYVRMLQEIGRVTTPIAWGIASEYDSVTKLVEGLEEKGPLALEAVRKSANKDGAFSDRAVGPSVSKRVYKIFTGTDETSTDV</sequence>
<name>A0AAN7AIS2_9PEZI</name>
<dbReference type="GO" id="GO:0031297">
    <property type="term" value="P:replication fork processing"/>
    <property type="evidence" value="ECO:0007669"/>
    <property type="project" value="TreeGrafter"/>
</dbReference>
<feature type="domain" description="ERCC4" evidence="15">
    <location>
        <begin position="392"/>
        <end position="643"/>
    </location>
</feature>
<organism evidence="16 17">
    <name type="scientific">Podospora australis</name>
    <dbReference type="NCBI Taxonomy" id="1536484"/>
    <lineage>
        <taxon>Eukaryota</taxon>
        <taxon>Fungi</taxon>
        <taxon>Dikarya</taxon>
        <taxon>Ascomycota</taxon>
        <taxon>Pezizomycotina</taxon>
        <taxon>Sordariomycetes</taxon>
        <taxon>Sordariomycetidae</taxon>
        <taxon>Sordariales</taxon>
        <taxon>Podosporaceae</taxon>
        <taxon>Podospora</taxon>
    </lineage>
</organism>
<dbReference type="GO" id="GO:0008821">
    <property type="term" value="F:crossover junction DNA endonuclease activity"/>
    <property type="evidence" value="ECO:0007669"/>
    <property type="project" value="TreeGrafter"/>
</dbReference>
<dbReference type="PANTHER" id="PTHR21077">
    <property type="entry name" value="EME1 PROTEIN"/>
    <property type="match status" value="1"/>
</dbReference>
<feature type="compositionally biased region" description="Polar residues" evidence="14">
    <location>
        <begin position="117"/>
        <end position="127"/>
    </location>
</feature>
<evidence type="ECO:0000256" key="14">
    <source>
        <dbReference type="SAM" id="MobiDB-lite"/>
    </source>
</evidence>
<reference evidence="16" key="2">
    <citation type="submission" date="2023-05" db="EMBL/GenBank/DDBJ databases">
        <authorList>
            <consortium name="Lawrence Berkeley National Laboratory"/>
            <person name="Steindorff A."/>
            <person name="Hensen N."/>
            <person name="Bonometti L."/>
            <person name="Westerberg I."/>
            <person name="Brannstrom I.O."/>
            <person name="Guillou S."/>
            <person name="Cros-Aarteil S."/>
            <person name="Calhoun S."/>
            <person name="Haridas S."/>
            <person name="Kuo A."/>
            <person name="Mondo S."/>
            <person name="Pangilinan J."/>
            <person name="Riley R."/>
            <person name="Labutti K."/>
            <person name="Andreopoulos B."/>
            <person name="Lipzen A."/>
            <person name="Chen C."/>
            <person name="Yanf M."/>
            <person name="Daum C."/>
            <person name="Ng V."/>
            <person name="Clum A."/>
            <person name="Ohm R."/>
            <person name="Martin F."/>
            <person name="Silar P."/>
            <person name="Natvig D."/>
            <person name="Lalanne C."/>
            <person name="Gautier V."/>
            <person name="Ament-Velasquez S.L."/>
            <person name="Kruys A."/>
            <person name="Hutchinson M.I."/>
            <person name="Powell A.J."/>
            <person name="Barry K."/>
            <person name="Miller A.N."/>
            <person name="Grigoriev I.V."/>
            <person name="Debuchy R."/>
            <person name="Gladieux P."/>
            <person name="Thoren M.H."/>
            <person name="Johannesson H."/>
        </authorList>
    </citation>
    <scope>NUCLEOTIDE SEQUENCE</scope>
    <source>
        <strain evidence="16">PSN309</strain>
    </source>
</reference>
<dbReference type="Proteomes" id="UP001302126">
    <property type="component" value="Unassembled WGS sequence"/>
</dbReference>
<accession>A0AAN7AIS2</accession>
<dbReference type="GO" id="GO:0000712">
    <property type="term" value="P:resolution of meiotic recombination intermediates"/>
    <property type="evidence" value="ECO:0007669"/>
    <property type="project" value="TreeGrafter"/>
</dbReference>
<feature type="compositionally biased region" description="Basic residues" evidence="14">
    <location>
        <begin position="29"/>
        <end position="38"/>
    </location>
</feature>
<dbReference type="GO" id="GO:0048476">
    <property type="term" value="C:Holliday junction resolvase complex"/>
    <property type="evidence" value="ECO:0007669"/>
    <property type="project" value="InterPro"/>
</dbReference>
<evidence type="ECO:0000313" key="16">
    <source>
        <dbReference type="EMBL" id="KAK4190191.1"/>
    </source>
</evidence>
<dbReference type="InterPro" id="IPR047521">
    <property type="entry name" value="XPF_nuclease_EME1_ascomycetes"/>
</dbReference>
<feature type="compositionally biased region" description="Polar residues" evidence="14">
    <location>
        <begin position="211"/>
        <end position="224"/>
    </location>
</feature>
<keyword evidence="8" id="KW-0378">Hydrolase</keyword>